<comment type="caution">
    <text evidence="3">The sequence shown here is derived from an EMBL/GenBank/DDBJ whole genome shotgun (WGS) entry which is preliminary data.</text>
</comment>
<evidence type="ECO:0000259" key="2">
    <source>
        <dbReference type="PROSITE" id="PS51186"/>
    </source>
</evidence>
<accession>A0A926HYU6</accession>
<dbReference type="Pfam" id="PF13527">
    <property type="entry name" value="Acetyltransf_9"/>
    <property type="match status" value="1"/>
</dbReference>
<reference evidence="3" key="1">
    <citation type="submission" date="2020-08" db="EMBL/GenBank/DDBJ databases">
        <title>Genome public.</title>
        <authorList>
            <person name="Liu C."/>
            <person name="Sun Q."/>
        </authorList>
    </citation>
    <scope>NUCLEOTIDE SEQUENCE</scope>
    <source>
        <strain evidence="3">H8</strain>
    </source>
</reference>
<keyword evidence="1" id="KW-0812">Transmembrane</keyword>
<feature type="domain" description="N-acetyltransferase" evidence="2">
    <location>
        <begin position="1"/>
        <end position="155"/>
    </location>
</feature>
<keyword evidence="1" id="KW-0472">Membrane</keyword>
<dbReference type="AlphaFoldDB" id="A0A926HYU6"/>
<organism evidence="3 4">
    <name type="scientific">Congzhengia minquanensis</name>
    <dbReference type="NCBI Taxonomy" id="2763657"/>
    <lineage>
        <taxon>Bacteria</taxon>
        <taxon>Bacillati</taxon>
        <taxon>Bacillota</taxon>
        <taxon>Clostridia</taxon>
        <taxon>Eubacteriales</taxon>
        <taxon>Oscillospiraceae</taxon>
        <taxon>Congzhengia</taxon>
    </lineage>
</organism>
<dbReference type="Gene3D" id="3.40.630.30">
    <property type="match status" value="1"/>
</dbReference>
<evidence type="ECO:0000313" key="4">
    <source>
        <dbReference type="Proteomes" id="UP000611762"/>
    </source>
</evidence>
<dbReference type="EMBL" id="JACRSU010000001">
    <property type="protein sequence ID" value="MBC8540171.1"/>
    <property type="molecule type" value="Genomic_DNA"/>
</dbReference>
<evidence type="ECO:0000313" key="3">
    <source>
        <dbReference type="EMBL" id="MBC8540171.1"/>
    </source>
</evidence>
<dbReference type="InterPro" id="IPR000182">
    <property type="entry name" value="GNAT_dom"/>
</dbReference>
<dbReference type="SUPFAM" id="SSF55729">
    <property type="entry name" value="Acyl-CoA N-acyltransferases (Nat)"/>
    <property type="match status" value="1"/>
</dbReference>
<dbReference type="RefSeq" id="WP_249311291.1">
    <property type="nucleotide sequence ID" value="NZ_JACRSU010000001.1"/>
</dbReference>
<protein>
    <submittedName>
        <fullName evidence="3">N-acetyltransferase</fullName>
    </submittedName>
</protein>
<dbReference type="PROSITE" id="PS51186">
    <property type="entry name" value="GNAT"/>
    <property type="match status" value="1"/>
</dbReference>
<keyword evidence="4" id="KW-1185">Reference proteome</keyword>
<evidence type="ECO:0000256" key="1">
    <source>
        <dbReference type="SAM" id="Phobius"/>
    </source>
</evidence>
<dbReference type="CDD" id="cd04301">
    <property type="entry name" value="NAT_SF"/>
    <property type="match status" value="1"/>
</dbReference>
<gene>
    <name evidence="3" type="ORF">H8698_04185</name>
</gene>
<dbReference type="GO" id="GO:0016747">
    <property type="term" value="F:acyltransferase activity, transferring groups other than amino-acyl groups"/>
    <property type="evidence" value="ECO:0007669"/>
    <property type="project" value="InterPro"/>
</dbReference>
<dbReference type="InterPro" id="IPR016181">
    <property type="entry name" value="Acyl_CoA_acyltransferase"/>
</dbReference>
<proteinExistence type="predicted"/>
<name>A0A926HYU6_9FIRM</name>
<sequence>MNIRTALKRDYETIYELVKTAFETAQVSDGTEQDFVLRLRDSSAFLPELEFVAEENGLLIGHILLTRQPVLLSAGTLSAVLVAPLCVALPYRNQNVGGRLLGYAGEQAVKLGFTASFLVGNPDYYGRFGYRRVGDFGIQNQSGIPDQFVLGCELVPGAFRGVSGTLSEFAQ</sequence>
<dbReference type="Proteomes" id="UP000611762">
    <property type="component" value="Unassembled WGS sequence"/>
</dbReference>
<keyword evidence="1" id="KW-1133">Transmembrane helix</keyword>
<feature type="transmembrane region" description="Helical" evidence="1">
    <location>
        <begin position="70"/>
        <end position="91"/>
    </location>
</feature>